<keyword evidence="16" id="KW-1185">Reference proteome</keyword>
<keyword evidence="3" id="KW-0813">Transport</keyword>
<evidence type="ECO:0000256" key="7">
    <source>
        <dbReference type="ARBA" id="ARBA00022989"/>
    </source>
</evidence>
<evidence type="ECO:0000256" key="2">
    <source>
        <dbReference type="ARBA" id="ARBA00006434"/>
    </source>
</evidence>
<evidence type="ECO:0000256" key="10">
    <source>
        <dbReference type="ARBA" id="ARBA00023136"/>
    </source>
</evidence>
<keyword evidence="6" id="KW-0769">Symport</keyword>
<feature type="transmembrane region" description="Helical" evidence="14">
    <location>
        <begin position="446"/>
        <end position="468"/>
    </location>
</feature>
<dbReference type="EMBL" id="FP929056">
    <property type="protein sequence ID" value="CBL27804.1"/>
    <property type="molecule type" value="Genomic_DNA"/>
</dbReference>
<keyword evidence="4" id="KW-1003">Cell membrane</keyword>
<feature type="transmembrane region" description="Helical" evidence="14">
    <location>
        <begin position="286"/>
        <end position="312"/>
    </location>
</feature>
<keyword evidence="7 14" id="KW-1133">Transmembrane helix</keyword>
<evidence type="ECO:0000256" key="14">
    <source>
        <dbReference type="SAM" id="Phobius"/>
    </source>
</evidence>
<protein>
    <submittedName>
        <fullName evidence="15">Na+/proline symporter</fullName>
    </submittedName>
</protein>
<dbReference type="KEGG" id="sbr:SY1_02960"/>
<dbReference type="PANTHER" id="PTHR48086:SF3">
    <property type="entry name" value="SODIUM_PROLINE SYMPORTER"/>
    <property type="match status" value="1"/>
</dbReference>
<gene>
    <name evidence="15" type="ORF">SY1_02960</name>
</gene>
<dbReference type="GO" id="GO:0006814">
    <property type="term" value="P:sodium ion transport"/>
    <property type="evidence" value="ECO:0007669"/>
    <property type="project" value="UniProtKB-KW"/>
</dbReference>
<sequence>MTTGIELYRWGVFAVASAILIAVGWWTNVRLKKKAAMTHLSGDDEKAFLLGSNEMGPFVAAGTLMATGYSGWGFIGSPGTAYAYGTIEILANFLFAPAITFGALFFAGFMRKQGERFGALTVPEYLANTHRGSQGMRRLVHFLAAIATFVFLSVYMIGQIRAVASVASEWLGTSPHMSAIIFMAVVMIFTMQGGLLAVAITDTIMCCGMVIASCIVYYVITQDISLTELIAKVGEIKPEFINPTTSNPYGDPKYSVFLVFVYATLFTTVLPYMSVRFLAMKKDMNIPLVALYMAPMGFAMSFVPLVGLYMFYKDPTWPQALAADAPAGAHIADHAMPVFLNTYLSPAVASIISLFIIFAMLSTISSVLQVQAAALSHDLYVSAAGKESRYADLLDRGTVVVTTVLGIVLTFFAPQGMLNRIAYIGTGGLISMLVGPTIIRTFIEGNLLTCLLSMITGFFGNVYLVLIYGKFGWVEAPIIAGIAGSLVYMIVGYVTNGMRARPLDSEEAAAA</sequence>
<name>A0AB94IVQ4_9BACT</name>
<dbReference type="GO" id="GO:0005886">
    <property type="term" value="C:plasma membrane"/>
    <property type="evidence" value="ECO:0007669"/>
    <property type="project" value="UniProtKB-SubCell"/>
</dbReference>
<dbReference type="AlphaFoldDB" id="A0AB94IVQ4"/>
<keyword evidence="11" id="KW-0739">Sodium transport</keyword>
<proteinExistence type="inferred from homology"/>
<dbReference type="InterPro" id="IPR001734">
    <property type="entry name" value="Na/solute_symporter"/>
</dbReference>
<dbReference type="PANTHER" id="PTHR48086">
    <property type="entry name" value="SODIUM/PROLINE SYMPORTER-RELATED"/>
    <property type="match status" value="1"/>
</dbReference>
<evidence type="ECO:0000256" key="11">
    <source>
        <dbReference type="ARBA" id="ARBA00023201"/>
    </source>
</evidence>
<keyword evidence="10 14" id="KW-0472">Membrane</keyword>
<dbReference type="Proteomes" id="UP000008957">
    <property type="component" value="Chromosome"/>
</dbReference>
<evidence type="ECO:0000313" key="16">
    <source>
        <dbReference type="Proteomes" id="UP000008957"/>
    </source>
</evidence>
<feature type="transmembrane region" description="Helical" evidence="14">
    <location>
        <begin position="7"/>
        <end position="26"/>
    </location>
</feature>
<feature type="transmembrane region" description="Helical" evidence="14">
    <location>
        <begin position="139"/>
        <end position="158"/>
    </location>
</feature>
<comment type="catalytic activity">
    <reaction evidence="12">
        <text>L-proline(in) + Na(+)(in) = L-proline(out) + Na(+)(out)</text>
        <dbReference type="Rhea" id="RHEA:28967"/>
        <dbReference type="ChEBI" id="CHEBI:29101"/>
        <dbReference type="ChEBI" id="CHEBI:60039"/>
    </reaction>
</comment>
<evidence type="ECO:0000256" key="5">
    <source>
        <dbReference type="ARBA" id="ARBA00022692"/>
    </source>
</evidence>
<keyword evidence="5 14" id="KW-0812">Transmembrane</keyword>
<reference evidence="16" key="1">
    <citation type="submission" date="2010-03" db="EMBL/GenBank/DDBJ databases">
        <title>The genome sequence of Synergistetes sp. SGP1.</title>
        <authorList>
            <consortium name="metaHIT consortium -- http://www.metahit.eu/"/>
            <person name="Pajon A."/>
            <person name="Turner K."/>
            <person name="Parkhill J."/>
            <person name="Wade W."/>
            <person name="Vartoukian S."/>
        </authorList>
    </citation>
    <scope>NUCLEOTIDE SEQUENCE [LARGE SCALE GENOMIC DNA]</scope>
    <source>
        <strain evidence="16">SGP1</strain>
    </source>
</reference>
<evidence type="ECO:0000256" key="3">
    <source>
        <dbReference type="ARBA" id="ARBA00022448"/>
    </source>
</evidence>
<evidence type="ECO:0000256" key="6">
    <source>
        <dbReference type="ARBA" id="ARBA00022847"/>
    </source>
</evidence>
<keyword evidence="9" id="KW-0406">Ion transport</keyword>
<evidence type="ECO:0000256" key="1">
    <source>
        <dbReference type="ARBA" id="ARBA00004651"/>
    </source>
</evidence>
<dbReference type="RefSeq" id="WP_015555951.1">
    <property type="nucleotide sequence ID" value="NC_021038.1"/>
</dbReference>
<evidence type="ECO:0000256" key="12">
    <source>
        <dbReference type="ARBA" id="ARBA00033708"/>
    </source>
</evidence>
<comment type="similarity">
    <text evidence="2 13">Belongs to the sodium:solute symporter (SSF) (TC 2.A.21) family.</text>
</comment>
<reference evidence="15 16" key="2">
    <citation type="submission" date="2010-03" db="EMBL/GenBank/DDBJ databases">
        <authorList>
            <person name="Pajon A."/>
        </authorList>
    </citation>
    <scope>NUCLEOTIDE SEQUENCE [LARGE SCALE GENOMIC DNA]</scope>
    <source>
        <strain evidence="15 16">SGP1</strain>
    </source>
</reference>
<evidence type="ECO:0000256" key="13">
    <source>
        <dbReference type="RuleBase" id="RU362091"/>
    </source>
</evidence>
<evidence type="ECO:0000256" key="4">
    <source>
        <dbReference type="ARBA" id="ARBA00022475"/>
    </source>
</evidence>
<dbReference type="PROSITE" id="PS50283">
    <property type="entry name" value="NA_SOLUT_SYMP_3"/>
    <property type="match status" value="1"/>
</dbReference>
<comment type="subcellular location">
    <subcellularLocation>
        <location evidence="1">Cell membrane</location>
        <topology evidence="1">Multi-pass membrane protein</topology>
    </subcellularLocation>
</comment>
<evidence type="ECO:0000256" key="8">
    <source>
        <dbReference type="ARBA" id="ARBA00023053"/>
    </source>
</evidence>
<dbReference type="InterPro" id="IPR038377">
    <property type="entry name" value="Na/Glc_symporter_sf"/>
</dbReference>
<feature type="transmembrane region" description="Helical" evidence="14">
    <location>
        <begin position="347"/>
        <end position="372"/>
    </location>
</feature>
<feature type="transmembrane region" description="Helical" evidence="14">
    <location>
        <begin position="170"/>
        <end position="189"/>
    </location>
</feature>
<dbReference type="Pfam" id="PF00474">
    <property type="entry name" value="SSF"/>
    <property type="match status" value="1"/>
</dbReference>
<feature type="transmembrane region" description="Helical" evidence="14">
    <location>
        <begin position="47"/>
        <end position="69"/>
    </location>
</feature>
<evidence type="ECO:0000313" key="15">
    <source>
        <dbReference type="EMBL" id="CBL27804.1"/>
    </source>
</evidence>
<feature type="transmembrane region" description="Helical" evidence="14">
    <location>
        <begin position="196"/>
        <end position="220"/>
    </location>
</feature>
<feature type="transmembrane region" description="Helical" evidence="14">
    <location>
        <begin position="89"/>
        <end position="110"/>
    </location>
</feature>
<feature type="transmembrane region" description="Helical" evidence="14">
    <location>
        <begin position="393"/>
        <end position="414"/>
    </location>
</feature>
<feature type="transmembrane region" description="Helical" evidence="14">
    <location>
        <begin position="474"/>
        <end position="494"/>
    </location>
</feature>
<evidence type="ECO:0000256" key="9">
    <source>
        <dbReference type="ARBA" id="ARBA00023065"/>
    </source>
</evidence>
<dbReference type="GO" id="GO:0015293">
    <property type="term" value="F:symporter activity"/>
    <property type="evidence" value="ECO:0007669"/>
    <property type="project" value="UniProtKB-KW"/>
</dbReference>
<feature type="transmembrane region" description="Helical" evidence="14">
    <location>
        <begin position="254"/>
        <end position="274"/>
    </location>
</feature>
<accession>A0AB94IVQ4</accession>
<dbReference type="Gene3D" id="1.20.1730.10">
    <property type="entry name" value="Sodium/glucose cotransporter"/>
    <property type="match status" value="1"/>
</dbReference>
<feature type="transmembrane region" description="Helical" evidence="14">
    <location>
        <begin position="420"/>
        <end position="439"/>
    </location>
</feature>
<dbReference type="InterPro" id="IPR050277">
    <property type="entry name" value="Sodium:Solute_Symporter"/>
</dbReference>
<organism evidence="15 16">
    <name type="scientific">Fretibacterium fastidiosum</name>
    <dbReference type="NCBI Taxonomy" id="651822"/>
    <lineage>
        <taxon>Bacteria</taxon>
        <taxon>Thermotogati</taxon>
        <taxon>Synergistota</taxon>
        <taxon>Synergistia</taxon>
        <taxon>Synergistales</taxon>
        <taxon>Aminobacteriaceae</taxon>
        <taxon>Fretibacterium</taxon>
    </lineage>
</organism>
<keyword evidence="8" id="KW-0915">Sodium</keyword>